<dbReference type="GO" id="GO:0008714">
    <property type="term" value="F:AMP nucleosidase activity"/>
    <property type="evidence" value="ECO:0007669"/>
    <property type="project" value="UniProtKB-EC"/>
</dbReference>
<dbReference type="PANTHER" id="PTHR31223:SF70">
    <property type="entry name" value="LOG FAMILY PROTEIN YJL055W"/>
    <property type="match status" value="1"/>
</dbReference>
<dbReference type="SUPFAM" id="SSF102405">
    <property type="entry name" value="MCP/YpsA-like"/>
    <property type="match status" value="1"/>
</dbReference>
<dbReference type="Pfam" id="PF03641">
    <property type="entry name" value="Lysine_decarbox"/>
    <property type="match status" value="1"/>
</dbReference>
<protein>
    <recommendedName>
        <fullName evidence="3">Cytokinin riboside 5'-monophosphate phosphoribohydrolase</fullName>
        <ecNumber evidence="3">3.2.2.n1</ecNumber>
    </recommendedName>
</protein>
<dbReference type="NCBIfam" id="TIGR00730">
    <property type="entry name" value="Rossman fold protein, TIGR00730 family"/>
    <property type="match status" value="1"/>
</dbReference>
<sequence>MQRVCVFCGSNVGARPAFAEAARELGAALARRGVGLVYGGGNLGLMGLLADAALAGGGQVIGVIPQALVDKELAHRGVSELRVVQSMHERKATMAELSDAFIALPGGLGTLEEFCEMLTWAQLGLHRKPCGLLNIAGFFNSFLSQIDHAVQTRFIRPEHQSFLLVEQTPDALLQRLSEAHPPATPKWIDRDEA</sequence>
<organism evidence="4">
    <name type="scientific">Desulfobacca acetoxidans</name>
    <dbReference type="NCBI Taxonomy" id="60893"/>
    <lineage>
        <taxon>Bacteria</taxon>
        <taxon>Pseudomonadati</taxon>
        <taxon>Thermodesulfobacteriota</taxon>
        <taxon>Desulfobaccia</taxon>
        <taxon>Desulfobaccales</taxon>
        <taxon>Desulfobaccaceae</taxon>
        <taxon>Desulfobacca</taxon>
    </lineage>
</organism>
<evidence type="ECO:0000313" key="4">
    <source>
        <dbReference type="EMBL" id="HGS05857.1"/>
    </source>
</evidence>
<dbReference type="PANTHER" id="PTHR31223">
    <property type="entry name" value="LOG FAMILY PROTEIN YJL055W"/>
    <property type="match status" value="1"/>
</dbReference>
<comment type="caution">
    <text evidence="4">The sequence shown here is derived from an EMBL/GenBank/DDBJ whole genome shotgun (WGS) entry which is preliminary data.</text>
</comment>
<dbReference type="Gene3D" id="3.40.50.450">
    <property type="match status" value="1"/>
</dbReference>
<dbReference type="GO" id="GO:0009691">
    <property type="term" value="P:cytokinin biosynthetic process"/>
    <property type="evidence" value="ECO:0007669"/>
    <property type="project" value="UniProtKB-UniRule"/>
</dbReference>
<comment type="catalytic activity">
    <reaction evidence="1">
        <text>AMP + H2O = D-ribose 5-phosphate + adenine</text>
        <dbReference type="Rhea" id="RHEA:20129"/>
        <dbReference type="ChEBI" id="CHEBI:15377"/>
        <dbReference type="ChEBI" id="CHEBI:16708"/>
        <dbReference type="ChEBI" id="CHEBI:78346"/>
        <dbReference type="ChEBI" id="CHEBI:456215"/>
        <dbReference type="EC" id="3.2.2.4"/>
    </reaction>
</comment>
<keyword evidence="3" id="KW-0378">Hydrolase</keyword>
<comment type="similarity">
    <text evidence="2 3">Belongs to the LOG family.</text>
</comment>
<evidence type="ECO:0000256" key="3">
    <source>
        <dbReference type="RuleBase" id="RU363015"/>
    </source>
</evidence>
<accession>A0A7V4G9R3</accession>
<dbReference type="EC" id="3.2.2.n1" evidence="3"/>
<dbReference type="InterPro" id="IPR005269">
    <property type="entry name" value="LOG"/>
</dbReference>
<dbReference type="GO" id="GO:0005829">
    <property type="term" value="C:cytosol"/>
    <property type="evidence" value="ECO:0007669"/>
    <property type="project" value="TreeGrafter"/>
</dbReference>
<dbReference type="InterPro" id="IPR031100">
    <property type="entry name" value="LOG_fam"/>
</dbReference>
<dbReference type="AlphaFoldDB" id="A0A7V4G9R3"/>
<evidence type="ECO:0000256" key="1">
    <source>
        <dbReference type="ARBA" id="ARBA00000274"/>
    </source>
</evidence>
<name>A0A7V4G9R3_9BACT</name>
<keyword evidence="3" id="KW-0203">Cytokinin biosynthesis</keyword>
<dbReference type="EMBL" id="DSXI01000538">
    <property type="protein sequence ID" value="HGS05857.1"/>
    <property type="molecule type" value="Genomic_DNA"/>
</dbReference>
<evidence type="ECO:0000256" key="2">
    <source>
        <dbReference type="ARBA" id="ARBA00006763"/>
    </source>
</evidence>
<gene>
    <name evidence="4" type="ORF">ENT08_09040</name>
</gene>
<proteinExistence type="inferred from homology"/>
<reference evidence="4" key="1">
    <citation type="journal article" date="2020" name="mSystems">
        <title>Genome- and Community-Level Interaction Insights into Carbon Utilization and Element Cycling Functions of Hydrothermarchaeota in Hydrothermal Sediment.</title>
        <authorList>
            <person name="Zhou Z."/>
            <person name="Liu Y."/>
            <person name="Xu W."/>
            <person name="Pan J."/>
            <person name="Luo Z.H."/>
            <person name="Li M."/>
        </authorList>
    </citation>
    <scope>NUCLEOTIDE SEQUENCE [LARGE SCALE GENOMIC DNA]</scope>
    <source>
        <strain evidence="4">SpSt-548</strain>
    </source>
</reference>